<evidence type="ECO:0000256" key="3">
    <source>
        <dbReference type="ARBA" id="ARBA00022490"/>
    </source>
</evidence>
<dbReference type="AlphaFoldDB" id="A0A392P7A7"/>
<keyword evidence="4" id="KW-0539">Nucleus</keyword>
<dbReference type="Proteomes" id="UP000265520">
    <property type="component" value="Unassembled WGS sequence"/>
</dbReference>
<dbReference type="PANTHER" id="PTHR31250">
    <property type="entry name" value="IQ DOMAIN-CONTAINING PROTEIN IQM3"/>
    <property type="match status" value="1"/>
</dbReference>
<keyword evidence="7" id="KW-1185">Reference proteome</keyword>
<feature type="non-terminal residue" evidence="6">
    <location>
        <position position="68"/>
    </location>
</feature>
<comment type="subcellular location">
    <subcellularLocation>
        <location evidence="2">Cytoplasm</location>
    </subcellularLocation>
    <subcellularLocation>
        <location evidence="1">Nucleus</location>
    </subcellularLocation>
</comment>
<comment type="caution">
    <text evidence="6">The sequence shown here is derived from an EMBL/GenBank/DDBJ whole genome shotgun (WGS) entry which is preliminary data.</text>
</comment>
<reference evidence="6 7" key="1">
    <citation type="journal article" date="2018" name="Front. Plant Sci.">
        <title>Red Clover (Trifolium pratense) and Zigzag Clover (T. medium) - A Picture of Genomic Similarities and Differences.</title>
        <authorList>
            <person name="Dluhosova J."/>
            <person name="Istvanek J."/>
            <person name="Nedelnik J."/>
            <person name="Repkova J."/>
        </authorList>
    </citation>
    <scope>NUCLEOTIDE SEQUENCE [LARGE SCALE GENOMIC DNA]</scope>
    <source>
        <strain evidence="7">cv. 10/8</strain>
        <tissue evidence="6">Leaf</tissue>
    </source>
</reference>
<feature type="region of interest" description="Disordered" evidence="5">
    <location>
        <begin position="44"/>
        <end position="68"/>
    </location>
</feature>
<feature type="compositionally biased region" description="Polar residues" evidence="5">
    <location>
        <begin position="57"/>
        <end position="68"/>
    </location>
</feature>
<proteinExistence type="predicted"/>
<evidence type="ECO:0000313" key="7">
    <source>
        <dbReference type="Proteomes" id="UP000265520"/>
    </source>
</evidence>
<dbReference type="InterPro" id="IPR044159">
    <property type="entry name" value="IQM"/>
</dbReference>
<dbReference type="GO" id="GO:0005634">
    <property type="term" value="C:nucleus"/>
    <property type="evidence" value="ECO:0007669"/>
    <property type="project" value="UniProtKB-SubCell"/>
</dbReference>
<dbReference type="PANTHER" id="PTHR31250:SF64">
    <property type="entry name" value="CALMODULIN-BINDING FAMILY PROTEIN"/>
    <property type="match status" value="1"/>
</dbReference>
<sequence>MCRAIWPYSGHYCPTKKNFMEFIGFLMEHNVDLTNVKKYPIDDDVPPSEHVDKELQFESTNPTNANSS</sequence>
<dbReference type="EMBL" id="LXQA010065959">
    <property type="protein sequence ID" value="MCI07592.1"/>
    <property type="molecule type" value="Genomic_DNA"/>
</dbReference>
<organism evidence="6 7">
    <name type="scientific">Trifolium medium</name>
    <dbReference type="NCBI Taxonomy" id="97028"/>
    <lineage>
        <taxon>Eukaryota</taxon>
        <taxon>Viridiplantae</taxon>
        <taxon>Streptophyta</taxon>
        <taxon>Embryophyta</taxon>
        <taxon>Tracheophyta</taxon>
        <taxon>Spermatophyta</taxon>
        <taxon>Magnoliopsida</taxon>
        <taxon>eudicotyledons</taxon>
        <taxon>Gunneridae</taxon>
        <taxon>Pentapetalae</taxon>
        <taxon>rosids</taxon>
        <taxon>fabids</taxon>
        <taxon>Fabales</taxon>
        <taxon>Fabaceae</taxon>
        <taxon>Papilionoideae</taxon>
        <taxon>50 kb inversion clade</taxon>
        <taxon>NPAAA clade</taxon>
        <taxon>Hologalegina</taxon>
        <taxon>IRL clade</taxon>
        <taxon>Trifolieae</taxon>
        <taxon>Trifolium</taxon>
    </lineage>
</organism>
<protein>
    <submittedName>
        <fullName evidence="6">Uncharacterized protein</fullName>
    </submittedName>
</protein>
<evidence type="ECO:0000256" key="1">
    <source>
        <dbReference type="ARBA" id="ARBA00004123"/>
    </source>
</evidence>
<gene>
    <name evidence="6" type="ORF">A2U01_0028661</name>
</gene>
<evidence type="ECO:0000256" key="4">
    <source>
        <dbReference type="ARBA" id="ARBA00023242"/>
    </source>
</evidence>
<dbReference type="GO" id="GO:0005737">
    <property type="term" value="C:cytoplasm"/>
    <property type="evidence" value="ECO:0007669"/>
    <property type="project" value="UniProtKB-SubCell"/>
</dbReference>
<evidence type="ECO:0000256" key="2">
    <source>
        <dbReference type="ARBA" id="ARBA00004496"/>
    </source>
</evidence>
<accession>A0A392P7A7</accession>
<evidence type="ECO:0000256" key="5">
    <source>
        <dbReference type="SAM" id="MobiDB-lite"/>
    </source>
</evidence>
<name>A0A392P7A7_9FABA</name>
<keyword evidence="3" id="KW-0963">Cytoplasm</keyword>
<feature type="compositionally biased region" description="Basic and acidic residues" evidence="5">
    <location>
        <begin position="47"/>
        <end position="56"/>
    </location>
</feature>
<evidence type="ECO:0000313" key="6">
    <source>
        <dbReference type="EMBL" id="MCI07592.1"/>
    </source>
</evidence>